<dbReference type="RefSeq" id="WP_381498997.1">
    <property type="nucleotide sequence ID" value="NZ_JBHUOM010000002.1"/>
</dbReference>
<dbReference type="NCBIfam" id="TIGR04183">
    <property type="entry name" value="Por_Secre_tail"/>
    <property type="match status" value="1"/>
</dbReference>
<gene>
    <name evidence="3" type="ORF">ACFS25_09175</name>
</gene>
<dbReference type="InterPro" id="IPR051923">
    <property type="entry name" value="Glycosyl_Hydrolase_39"/>
</dbReference>
<dbReference type="EMBL" id="JBHUOM010000002">
    <property type="protein sequence ID" value="MFD2933951.1"/>
    <property type="molecule type" value="Genomic_DNA"/>
</dbReference>
<dbReference type="PANTHER" id="PTHR12631:SF10">
    <property type="entry name" value="BETA-XYLOSIDASE-LIKE PROTEIN-RELATED"/>
    <property type="match status" value="1"/>
</dbReference>
<accession>A0ABW6AET4</accession>
<evidence type="ECO:0000256" key="1">
    <source>
        <dbReference type="SAM" id="SignalP"/>
    </source>
</evidence>
<reference evidence="4" key="1">
    <citation type="journal article" date="2019" name="Int. J. Syst. Evol. Microbiol.">
        <title>The Global Catalogue of Microorganisms (GCM) 10K type strain sequencing project: providing services to taxonomists for standard genome sequencing and annotation.</title>
        <authorList>
            <consortium name="The Broad Institute Genomics Platform"/>
            <consortium name="The Broad Institute Genome Sequencing Center for Infectious Disease"/>
            <person name="Wu L."/>
            <person name="Ma J."/>
        </authorList>
    </citation>
    <scope>NUCLEOTIDE SEQUENCE [LARGE SCALE GENOMIC DNA]</scope>
    <source>
        <strain evidence="4">KCTC 52490</strain>
    </source>
</reference>
<keyword evidence="1" id="KW-0732">Signal</keyword>
<dbReference type="Gene3D" id="3.20.20.80">
    <property type="entry name" value="Glycosidases"/>
    <property type="match status" value="1"/>
</dbReference>
<evidence type="ECO:0000259" key="2">
    <source>
        <dbReference type="Pfam" id="PF18962"/>
    </source>
</evidence>
<comment type="caution">
    <text evidence="3">The sequence shown here is derived from an EMBL/GenBank/DDBJ whole genome shotgun (WGS) entry which is preliminary data.</text>
</comment>
<dbReference type="InterPro" id="IPR017853">
    <property type="entry name" value="GH"/>
</dbReference>
<protein>
    <submittedName>
        <fullName evidence="3">T9SS type A sorting domain-containing protein</fullName>
    </submittedName>
</protein>
<evidence type="ECO:0000313" key="4">
    <source>
        <dbReference type="Proteomes" id="UP001597512"/>
    </source>
</evidence>
<evidence type="ECO:0000313" key="3">
    <source>
        <dbReference type="EMBL" id="MFD2933951.1"/>
    </source>
</evidence>
<keyword evidence="4" id="KW-1185">Reference proteome</keyword>
<dbReference type="Proteomes" id="UP001597512">
    <property type="component" value="Unassembled WGS sequence"/>
</dbReference>
<organism evidence="3 4">
    <name type="scientific">Spirosoma flavum</name>
    <dbReference type="NCBI Taxonomy" id="2048557"/>
    <lineage>
        <taxon>Bacteria</taxon>
        <taxon>Pseudomonadati</taxon>
        <taxon>Bacteroidota</taxon>
        <taxon>Cytophagia</taxon>
        <taxon>Cytophagales</taxon>
        <taxon>Cytophagaceae</taxon>
        <taxon>Spirosoma</taxon>
    </lineage>
</organism>
<name>A0ABW6AET4_9BACT</name>
<proteinExistence type="predicted"/>
<dbReference type="PANTHER" id="PTHR12631">
    <property type="entry name" value="ALPHA-L-IDURONIDASE"/>
    <property type="match status" value="1"/>
</dbReference>
<dbReference type="Pfam" id="PF18962">
    <property type="entry name" value="Por_Secre_tail"/>
    <property type="match status" value="1"/>
</dbReference>
<feature type="domain" description="Secretion system C-terminal sorting" evidence="2">
    <location>
        <begin position="700"/>
        <end position="775"/>
    </location>
</feature>
<feature type="signal peptide" evidence="1">
    <location>
        <begin position="1"/>
        <end position="18"/>
    </location>
</feature>
<sequence>MIKTLLTLIIASVTLVIADQTNRTSASSVLSETLLSETANKIKIPIDPKRWYQVNNADNGLDALFDGATDVTVNTGWGKILTNFDAYYPLQKGEQLSIESIRLYDGAGSNIDAPMTLSIITDKSERIPIARFTGNKYQTWVGPNPDQPEEFALKKPISNARYLVINSAGSYPTEMELYGTYQAGQEPALIPQQSYPFRHTLGINGFEWDAEDPTTGAALREVEDTRINALKSFSSMRHYIDWDKLENQQGSYTYNPTFSGSWTYDGMYKRLQSEGVEMLACLQTLPKWMENIYPEDGRDYSNAPARYGSDLSSPKSYIEHARVAFQYMARYGYNKNVNPSLVSVSPEVTWAGVNTVKIGLGLIRYIECNNEPDKTWKGRNGYQSAREYAANMSAFYDGHKNTLGPGVGVKNADPSVTVVMGGMSTAKTDYMRAMIDWCKEFRGYRPDGSVNLCWDVMNQHLYANDVKSSQNGGATRGAAPELAGVGEQAAAFVKLSRQYAGGMPVWITEAGYDINKESPFRAIPIGRKTVLETQADWILRTSLLYSRVGIDRVFYFQAYDFDILNPTQFSSMGLLNEIGKTRKPAADYLYQAKNLLGNYHYKETLNKDPLVDRYELDGQSAYVLVIPDEQGRTGTYSLSVIKGDTVQICTPTIGRDEMTRTVQVSQTGTVTVNVSETPVFIMPMREAGNKVKTDLRTLQVYPNPTSDYVKLTIENENTTLVDVTVYDNSGRRYKQVSFLKSGRFFNEQLDLSSLPHGSYLLEVRQEQTRVIKKIIRAQ</sequence>
<dbReference type="InterPro" id="IPR026444">
    <property type="entry name" value="Secre_tail"/>
</dbReference>
<dbReference type="SUPFAM" id="SSF51445">
    <property type="entry name" value="(Trans)glycosidases"/>
    <property type="match status" value="1"/>
</dbReference>
<feature type="chain" id="PRO_5046126765" evidence="1">
    <location>
        <begin position="19"/>
        <end position="778"/>
    </location>
</feature>